<name>A0ABP8P862_9ACTN</name>
<dbReference type="PANTHER" id="PTHR43625">
    <property type="entry name" value="AFLATOXIN B1 ALDEHYDE REDUCTASE"/>
    <property type="match status" value="1"/>
</dbReference>
<gene>
    <name evidence="3" type="ORF">GCM10023191_002370</name>
</gene>
<dbReference type="Pfam" id="PF00248">
    <property type="entry name" value="Aldo_ket_red"/>
    <property type="match status" value="1"/>
</dbReference>
<keyword evidence="4" id="KW-1185">Reference proteome</keyword>
<comment type="caution">
    <text evidence="3">The sequence shown here is derived from an EMBL/GenBank/DDBJ whole genome shotgun (WGS) entry which is preliminary data.</text>
</comment>
<dbReference type="EMBL" id="BAABHF010000007">
    <property type="protein sequence ID" value="GAA4482321.1"/>
    <property type="molecule type" value="Genomic_DNA"/>
</dbReference>
<reference evidence="4" key="1">
    <citation type="journal article" date="2019" name="Int. J. Syst. Evol. Microbiol.">
        <title>The Global Catalogue of Microorganisms (GCM) 10K type strain sequencing project: providing services to taxonomists for standard genome sequencing and annotation.</title>
        <authorList>
            <consortium name="The Broad Institute Genomics Platform"/>
            <consortium name="The Broad Institute Genome Sequencing Center for Infectious Disease"/>
            <person name="Wu L."/>
            <person name="Ma J."/>
        </authorList>
    </citation>
    <scope>NUCLEOTIDE SEQUENCE [LARGE SCALE GENOMIC DNA]</scope>
    <source>
        <strain evidence="4">JCM 17933</strain>
    </source>
</reference>
<dbReference type="CDD" id="cd19088">
    <property type="entry name" value="AKR_AKR13B1"/>
    <property type="match status" value="1"/>
</dbReference>
<dbReference type="SUPFAM" id="SSF51430">
    <property type="entry name" value="NAD(P)-linked oxidoreductase"/>
    <property type="match status" value="1"/>
</dbReference>
<evidence type="ECO:0000259" key="2">
    <source>
        <dbReference type="Pfam" id="PF00248"/>
    </source>
</evidence>
<organism evidence="3 4">
    <name type="scientific">Actinoallomurus oryzae</name>
    <dbReference type="NCBI Taxonomy" id="502180"/>
    <lineage>
        <taxon>Bacteria</taxon>
        <taxon>Bacillati</taxon>
        <taxon>Actinomycetota</taxon>
        <taxon>Actinomycetes</taxon>
        <taxon>Streptosporangiales</taxon>
        <taxon>Thermomonosporaceae</taxon>
        <taxon>Actinoallomurus</taxon>
    </lineage>
</organism>
<evidence type="ECO:0000313" key="4">
    <source>
        <dbReference type="Proteomes" id="UP001500503"/>
    </source>
</evidence>
<accession>A0ABP8P862</accession>
<feature type="domain" description="NADP-dependent oxidoreductase" evidence="2">
    <location>
        <begin position="16"/>
        <end position="268"/>
    </location>
</feature>
<dbReference type="InterPro" id="IPR036812">
    <property type="entry name" value="NAD(P)_OxRdtase_dom_sf"/>
</dbReference>
<dbReference type="PANTHER" id="PTHR43625:SF5">
    <property type="entry name" value="PYRIDOXAL REDUCTASE, CHLOROPLASTIC"/>
    <property type="match status" value="1"/>
</dbReference>
<proteinExistence type="predicted"/>
<keyword evidence="1" id="KW-0560">Oxidoreductase</keyword>
<dbReference type="Proteomes" id="UP001500503">
    <property type="component" value="Unassembled WGS sequence"/>
</dbReference>
<dbReference type="InterPro" id="IPR023210">
    <property type="entry name" value="NADP_OxRdtase_dom"/>
</dbReference>
<dbReference type="InterPro" id="IPR050791">
    <property type="entry name" value="Aldo-Keto_reductase"/>
</dbReference>
<evidence type="ECO:0000256" key="1">
    <source>
        <dbReference type="ARBA" id="ARBA00023002"/>
    </source>
</evidence>
<protein>
    <submittedName>
        <fullName evidence="3">Aldo/keto reductase</fullName>
    </submittedName>
</protein>
<dbReference type="RefSeq" id="WP_345456106.1">
    <property type="nucleotide sequence ID" value="NZ_BAABHF010000007.1"/>
</dbReference>
<sequence>MLGTADLCMWPPPDLEERVTRLVRQAVEAGVTLIDTADAYCPDEGSFGLGETVVERAVASLPPPLRPAVMTKGGHTRFNGTEWGFDGSAEYLRRACRRSAERLRRRPLDLYALHRPDPAAPFRESVRGLLQCVEEGLTREVVLSNVDAERIALAHDVLGPSLAGVQNEFSLLRPDGRREIRLCERLGLTYFAWAPLGGARGVAGLARSAPLAAVARAHGCTPEEAALAWVLAAGPAVVPVVGTSRSRTLRSCVHALDIRLTDAEVAALG</sequence>
<dbReference type="Gene3D" id="3.20.20.100">
    <property type="entry name" value="NADP-dependent oxidoreductase domain"/>
    <property type="match status" value="1"/>
</dbReference>
<evidence type="ECO:0000313" key="3">
    <source>
        <dbReference type="EMBL" id="GAA4482321.1"/>
    </source>
</evidence>